<evidence type="ECO:0000256" key="9">
    <source>
        <dbReference type="ARBA" id="ARBA00049228"/>
    </source>
</evidence>
<dbReference type="GO" id="GO:0016706">
    <property type="term" value="F:2-oxoglutarate-dependent dioxygenase activity"/>
    <property type="evidence" value="ECO:0007669"/>
    <property type="project" value="InterPro"/>
</dbReference>
<name>A0A081KAA9_9GAMM</name>
<evidence type="ECO:0000313" key="11">
    <source>
        <dbReference type="EMBL" id="KEI71085.1"/>
    </source>
</evidence>
<comment type="subunit">
    <text evidence="4">Homodimer.</text>
</comment>
<evidence type="ECO:0000313" key="12">
    <source>
        <dbReference type="Proteomes" id="UP000027997"/>
    </source>
</evidence>
<evidence type="ECO:0000256" key="6">
    <source>
        <dbReference type="ARBA" id="ARBA00022964"/>
    </source>
</evidence>
<evidence type="ECO:0000256" key="5">
    <source>
        <dbReference type="ARBA" id="ARBA00022723"/>
    </source>
</evidence>
<evidence type="ECO:0000256" key="2">
    <source>
        <dbReference type="ARBA" id="ARBA00004063"/>
    </source>
</evidence>
<dbReference type="PANTHER" id="PTHR20883">
    <property type="entry name" value="PHYTANOYL-COA DIOXYGENASE DOMAIN CONTAINING 1"/>
    <property type="match status" value="1"/>
</dbReference>
<evidence type="ECO:0000256" key="3">
    <source>
        <dbReference type="ARBA" id="ARBA00007851"/>
    </source>
</evidence>
<dbReference type="EMBL" id="JOJP01000001">
    <property type="protein sequence ID" value="KEI71085.1"/>
    <property type="molecule type" value="Genomic_DNA"/>
</dbReference>
<gene>
    <name evidence="11" type="ORF">GV64_10300</name>
</gene>
<dbReference type="Pfam" id="PF05721">
    <property type="entry name" value="PhyH"/>
    <property type="match status" value="1"/>
</dbReference>
<dbReference type="Gene3D" id="2.60.120.620">
    <property type="entry name" value="q2cbj1_9rhob like domain"/>
    <property type="match status" value="1"/>
</dbReference>
<dbReference type="NCBIfam" id="TIGR02408">
    <property type="entry name" value="ectoine_ThpD"/>
    <property type="match status" value="1"/>
</dbReference>
<comment type="similarity">
    <text evidence="3">Belongs to the PhyH family. EctD subfamily.</text>
</comment>
<evidence type="ECO:0000256" key="1">
    <source>
        <dbReference type="ARBA" id="ARBA00001954"/>
    </source>
</evidence>
<evidence type="ECO:0000256" key="4">
    <source>
        <dbReference type="ARBA" id="ARBA00011738"/>
    </source>
</evidence>
<organism evidence="11 12">
    <name type="scientific">Endozoicomonas elysicola</name>
    <dbReference type="NCBI Taxonomy" id="305900"/>
    <lineage>
        <taxon>Bacteria</taxon>
        <taxon>Pseudomonadati</taxon>
        <taxon>Pseudomonadota</taxon>
        <taxon>Gammaproteobacteria</taxon>
        <taxon>Oceanospirillales</taxon>
        <taxon>Endozoicomonadaceae</taxon>
        <taxon>Endozoicomonas</taxon>
    </lineage>
</organism>
<dbReference type="InterPro" id="IPR012774">
    <property type="entry name" value="EctD"/>
</dbReference>
<accession>A0A081KAA9</accession>
<keyword evidence="8" id="KW-0408">Iron</keyword>
<sequence>MQQQNDLYPSRINDKDDIIWRTDPVLHPSDIHPAEHLTEDLLQHYQEKGYMLIPDLFNEKEVIAFISELERMKQDSAILNSPQAITEMSSGDLRSVFQIHCNHPAFSPLFSKTARDSRITDVVRLILGGDIYIHQSRLNFKPGFRGKEFYWHSDFETWHVEDGMPAMGALSCSILLTDNNAHNGALMLIPGSHREYISCTGETPDNHYLSSLKKQEYGVPSDQSLSYLASKYGIDCAEAKAGSVLFFDCNVMHGSNSNITPCPRSNLFFAYNQINNRVGDPFCGKTPRPEYLCSRQTMTPI</sequence>
<reference evidence="11 12" key="1">
    <citation type="submission" date="2014-06" db="EMBL/GenBank/DDBJ databases">
        <title>Whole Genome Sequences of Three Symbiotic Endozoicomonas Bacteria.</title>
        <authorList>
            <person name="Neave M.J."/>
            <person name="Apprill A."/>
            <person name="Voolstra C.R."/>
        </authorList>
    </citation>
    <scope>NUCLEOTIDE SEQUENCE [LARGE SCALE GENOMIC DNA]</scope>
    <source>
        <strain evidence="11 12">DSM 22380</strain>
    </source>
</reference>
<dbReference type="eggNOG" id="COG5285">
    <property type="taxonomic scope" value="Bacteria"/>
</dbReference>
<comment type="caution">
    <text evidence="11">The sequence shown here is derived from an EMBL/GenBank/DDBJ whole genome shotgun (WGS) entry which is preliminary data.</text>
</comment>
<keyword evidence="5" id="KW-0479">Metal-binding</keyword>
<dbReference type="STRING" id="305900.GV64_10300"/>
<evidence type="ECO:0000256" key="8">
    <source>
        <dbReference type="ARBA" id="ARBA00023004"/>
    </source>
</evidence>
<keyword evidence="12" id="KW-1185">Reference proteome</keyword>
<dbReference type="InterPro" id="IPR008775">
    <property type="entry name" value="Phytyl_CoA_dOase-like"/>
</dbReference>
<dbReference type="EC" id="1.14.11.55" evidence="10"/>
<dbReference type="SUPFAM" id="SSF51197">
    <property type="entry name" value="Clavaminate synthase-like"/>
    <property type="match status" value="1"/>
</dbReference>
<dbReference type="PANTHER" id="PTHR20883:SF48">
    <property type="entry name" value="ECTOINE DIOXYGENASE"/>
    <property type="match status" value="1"/>
</dbReference>
<dbReference type="RefSeq" id="WP_026258646.1">
    <property type="nucleotide sequence ID" value="NZ_JOJP01000001.1"/>
</dbReference>
<dbReference type="AlphaFoldDB" id="A0A081KAA9"/>
<comment type="function">
    <text evidence="2">Involved in the biosynthesis of 5-hydroxyectoine, called compatible solute, which helps organisms to survive extreme osmotic stress by acting as a highly soluble organic osmolyte. Catalyzes the 2-oxoglutarate-dependent selective hydroxylation of L-ectoine to yield (4S,5S)-5-hydroxyectoine.</text>
</comment>
<protein>
    <recommendedName>
        <fullName evidence="10">Ectoine hydroxylase</fullName>
        <ecNumber evidence="10">1.14.11.55</ecNumber>
    </recommendedName>
</protein>
<evidence type="ECO:0000256" key="7">
    <source>
        <dbReference type="ARBA" id="ARBA00023002"/>
    </source>
</evidence>
<dbReference type="GO" id="GO:0005506">
    <property type="term" value="F:iron ion binding"/>
    <property type="evidence" value="ECO:0007669"/>
    <property type="project" value="UniProtKB-ARBA"/>
</dbReference>
<dbReference type="Proteomes" id="UP000027997">
    <property type="component" value="Unassembled WGS sequence"/>
</dbReference>
<proteinExistence type="inferred from homology"/>
<comment type="catalytic activity">
    <reaction evidence="9">
        <text>L-ectoine + 2-oxoglutarate + O2 = 5-hydroxyectoine + succinate + CO2</text>
        <dbReference type="Rhea" id="RHEA:45740"/>
        <dbReference type="ChEBI" id="CHEBI:15379"/>
        <dbReference type="ChEBI" id="CHEBI:16526"/>
        <dbReference type="ChEBI" id="CHEBI:16810"/>
        <dbReference type="ChEBI" id="CHEBI:30031"/>
        <dbReference type="ChEBI" id="CHEBI:58515"/>
        <dbReference type="ChEBI" id="CHEBI:85413"/>
        <dbReference type="EC" id="1.14.11.55"/>
    </reaction>
</comment>
<comment type="cofactor">
    <cofactor evidence="1">
        <name>Fe(2+)</name>
        <dbReference type="ChEBI" id="CHEBI:29033"/>
    </cofactor>
</comment>
<keyword evidence="7" id="KW-0560">Oxidoreductase</keyword>
<evidence type="ECO:0000256" key="10">
    <source>
        <dbReference type="NCBIfam" id="TIGR02408"/>
    </source>
</evidence>
<keyword evidence="6" id="KW-0223">Dioxygenase</keyword>